<dbReference type="GO" id="GO:0005886">
    <property type="term" value="C:plasma membrane"/>
    <property type="evidence" value="ECO:0007669"/>
    <property type="project" value="TreeGrafter"/>
</dbReference>
<dbReference type="FunFam" id="2.20.100.10:FF:000001">
    <property type="entry name" value="semaphorin-5A isoform X1"/>
    <property type="match status" value="1"/>
</dbReference>
<dbReference type="Proteomes" id="UP001075354">
    <property type="component" value="Chromosome 13"/>
</dbReference>
<feature type="signal peptide" evidence="12">
    <location>
        <begin position="1"/>
        <end position="21"/>
    </location>
</feature>
<keyword evidence="4" id="KW-0221">Differentiation</keyword>
<dbReference type="PROSITE" id="PS50092">
    <property type="entry name" value="TSP1"/>
    <property type="match status" value="5"/>
</dbReference>
<keyword evidence="15" id="KW-1185">Reference proteome</keyword>
<keyword evidence="12" id="KW-0732">Signal</keyword>
<dbReference type="PANTHER" id="PTHR11036">
    <property type="entry name" value="SEMAPHORIN"/>
    <property type="match status" value="1"/>
</dbReference>
<dbReference type="InterPro" id="IPR016201">
    <property type="entry name" value="PSI"/>
</dbReference>
<reference evidence="14" key="1">
    <citation type="submission" date="2022-12" db="EMBL/GenBank/DDBJ databases">
        <title>Chromosome-level genome assembly of the bean flower thrips Megalurothrips usitatus.</title>
        <authorList>
            <person name="Ma L."/>
            <person name="Liu Q."/>
            <person name="Li H."/>
            <person name="Cai W."/>
        </authorList>
    </citation>
    <scope>NUCLEOTIDE SEQUENCE</scope>
    <source>
        <strain evidence="14">Cailab_2022a</strain>
    </source>
</reference>
<evidence type="ECO:0000256" key="1">
    <source>
        <dbReference type="ARBA" id="ARBA00004167"/>
    </source>
</evidence>
<organism evidence="14 15">
    <name type="scientific">Megalurothrips usitatus</name>
    <name type="common">bean blossom thrips</name>
    <dbReference type="NCBI Taxonomy" id="439358"/>
    <lineage>
        <taxon>Eukaryota</taxon>
        <taxon>Metazoa</taxon>
        <taxon>Ecdysozoa</taxon>
        <taxon>Arthropoda</taxon>
        <taxon>Hexapoda</taxon>
        <taxon>Insecta</taxon>
        <taxon>Pterygota</taxon>
        <taxon>Neoptera</taxon>
        <taxon>Paraneoptera</taxon>
        <taxon>Thysanoptera</taxon>
        <taxon>Terebrantia</taxon>
        <taxon>Thripoidea</taxon>
        <taxon>Thripidae</taxon>
        <taxon>Megalurothrips</taxon>
    </lineage>
</organism>
<feature type="chain" id="PRO_5043720318" description="Sema domain-containing protein" evidence="12">
    <location>
        <begin position="22"/>
        <end position="1117"/>
    </location>
</feature>
<evidence type="ECO:0000313" key="14">
    <source>
        <dbReference type="EMBL" id="KAJ1521411.1"/>
    </source>
</evidence>
<dbReference type="InterPro" id="IPR000884">
    <property type="entry name" value="TSP1_rpt"/>
</dbReference>
<dbReference type="InterPro" id="IPR001627">
    <property type="entry name" value="Semap_dom"/>
</dbReference>
<evidence type="ECO:0000313" key="15">
    <source>
        <dbReference type="Proteomes" id="UP001075354"/>
    </source>
</evidence>
<comment type="caution">
    <text evidence="9">Lacks conserved residue(s) required for the propagation of feature annotation.</text>
</comment>
<dbReference type="FunFam" id="2.20.100.10:FF:000007">
    <property type="entry name" value="Thrombospondin 1"/>
    <property type="match status" value="1"/>
</dbReference>
<dbReference type="GO" id="GO:0071526">
    <property type="term" value="P:semaphorin-plexin signaling pathway"/>
    <property type="evidence" value="ECO:0007669"/>
    <property type="project" value="TreeGrafter"/>
</dbReference>
<keyword evidence="6 11" id="KW-1133">Transmembrane helix</keyword>
<dbReference type="GO" id="GO:0045499">
    <property type="term" value="F:chemorepellent activity"/>
    <property type="evidence" value="ECO:0007669"/>
    <property type="project" value="TreeGrafter"/>
</dbReference>
<evidence type="ECO:0000256" key="7">
    <source>
        <dbReference type="ARBA" id="ARBA00023157"/>
    </source>
</evidence>
<keyword evidence="8" id="KW-0325">Glycoprotein</keyword>
<feature type="compositionally biased region" description="Low complexity" evidence="10">
    <location>
        <begin position="1053"/>
        <end position="1080"/>
    </location>
</feature>
<evidence type="ECO:0000256" key="4">
    <source>
        <dbReference type="ARBA" id="ARBA00022782"/>
    </source>
</evidence>
<sequence>MATVSLSLLTVMTVAFVAVAAEPEGPKGLFNDPPTIDFRDLDADVFTDAGTTSFSEMLFDVGREQVVVGARDALYRLRLDRLTRLEKASWTAPPDRVDLCLTKGQSEEACRNYVKVLVTNGKRLFTCGTNAFSPQCTWREMENINNVLQRVPGLGKCPPNPRTNSTAFLSASGPAAGAGQFYVAGTIDFSGLDAALVRSGTGGGGGGGGGGGAPMRSSQYDSKWFNDPQFVGSFETESHLYFVFRENAVEYMNCGKAVYSRIGRICKNDAGGSLILKDSWTTFIKARLNCSLPGEYPFYLSEVQGMAVLENEKVLYATFTTSRDSIPATAVCAFNMTAILAAFAGPFKYQGSSASAWEAQSSAVGSRHFDCEKIPQDQYSMQDSSRYQLMDLAVQPTRVLPLYYRRLETLSLIAVDVVPTKHHPAVHVVYAASEDGVVRKMSVLGRETCVLELWRPFEGASPPRYRKMEFLRATESLYIATEAGVVRVPGQHCGRYRTRTTCLAAMDPYCGWNELKEACTPAPNRDPAAAHWAQRPLACPDRSVDRVPVDGGWSGWSTWTPCPLVPSGPGSVLGLGHGHGLGLDSDSSCLCRQRTCANPAPSGGGLPCRGPEMEATNCTVHGGWTAWSAWSACSQTCGLAVKTRRRTCGNPAPAHGGRVCVGEDRSEIYCTSNPPCPAKLPPPQDGGWSPWAAWGECSKPCGGGTRVRRRECTSPTPAHGGAECQGCPLDYEPCNAIPCAEVRKLSEWTPWLSEATPGPGNANFGGTWTERRYRYSCKAQTPDPASIRVTQSKEEKRLCSATSGCKSADRVNADEVWSDWSEWSSCSAECGGGYQTRTRTCEGSTEDCEGTPKMSRPCNMHRCKGEWSCWSEWSSCSVSCGSGTRQRTRHCLSLSNRDLLGVNCDGPALAQEPCESASCESLVGWGPWTTWSECDDNGNQHRKRLCVAPGPSACRGHDFETRICVGALQNGIDVLPAQVLDPGSAGYISIWAALGCCCAGFVIGLICTSAVWYYQQKKRIPHIPSSPCYMSTKQNPYVTVPLRETIGQKPKRTASFSSATSTVSHKPTLNYNSLNRNSLNHPTPKLFSKPADYDTATIKRNSQNGSIRPDLDQEKFY</sequence>
<dbReference type="InterPro" id="IPR057563">
    <property type="entry name" value="Sema5A/B-like_TSP-1"/>
</dbReference>
<dbReference type="Pfam" id="PF23260">
    <property type="entry name" value="TSP1_2"/>
    <property type="match status" value="1"/>
</dbReference>
<evidence type="ECO:0000256" key="2">
    <source>
        <dbReference type="ARBA" id="ARBA00022692"/>
    </source>
</evidence>
<comment type="caution">
    <text evidence="14">The sequence shown here is derived from an EMBL/GenBank/DDBJ whole genome shotgun (WGS) entry which is preliminary data.</text>
</comment>
<dbReference type="SMART" id="SM00630">
    <property type="entry name" value="Sema"/>
    <property type="match status" value="1"/>
</dbReference>
<dbReference type="GO" id="GO:0030215">
    <property type="term" value="F:semaphorin receptor binding"/>
    <property type="evidence" value="ECO:0007669"/>
    <property type="project" value="InterPro"/>
</dbReference>
<dbReference type="EMBL" id="JAPTSV010000013">
    <property type="protein sequence ID" value="KAJ1521411.1"/>
    <property type="molecule type" value="Genomic_DNA"/>
</dbReference>
<dbReference type="Pfam" id="PF00090">
    <property type="entry name" value="TSP_1"/>
    <property type="match status" value="5"/>
</dbReference>
<comment type="subcellular location">
    <subcellularLocation>
        <location evidence="1">Membrane</location>
        <topology evidence="1">Single-pass membrane protein</topology>
    </subcellularLocation>
</comment>
<keyword evidence="7" id="KW-1015">Disulfide bond</keyword>
<dbReference type="InterPro" id="IPR015943">
    <property type="entry name" value="WD40/YVTN_repeat-like_dom_sf"/>
</dbReference>
<keyword evidence="5" id="KW-0524">Neurogenesis</keyword>
<dbReference type="InterPro" id="IPR036383">
    <property type="entry name" value="TSP1_rpt_sf"/>
</dbReference>
<evidence type="ECO:0000256" key="12">
    <source>
        <dbReference type="SAM" id="SignalP"/>
    </source>
</evidence>
<evidence type="ECO:0000256" key="6">
    <source>
        <dbReference type="ARBA" id="ARBA00022989"/>
    </source>
</evidence>
<feature type="domain" description="Sema" evidence="13">
    <location>
        <begin position="33"/>
        <end position="490"/>
    </location>
</feature>
<dbReference type="SMART" id="SM00209">
    <property type="entry name" value="TSP1"/>
    <property type="match status" value="5"/>
</dbReference>
<dbReference type="AlphaFoldDB" id="A0AAV7X6Z6"/>
<dbReference type="PRINTS" id="PR01705">
    <property type="entry name" value="TSP1REPEAT"/>
</dbReference>
<evidence type="ECO:0000256" key="9">
    <source>
        <dbReference type="PROSITE-ProRule" id="PRU00352"/>
    </source>
</evidence>
<dbReference type="PROSITE" id="PS51004">
    <property type="entry name" value="SEMA"/>
    <property type="match status" value="1"/>
</dbReference>
<evidence type="ECO:0000256" key="11">
    <source>
        <dbReference type="SAM" id="Phobius"/>
    </source>
</evidence>
<name>A0AAV7X6Z6_9NEOP</name>
<dbReference type="SUPFAM" id="SSF82895">
    <property type="entry name" value="TSP-1 type 1 repeat"/>
    <property type="match status" value="5"/>
</dbReference>
<proteinExistence type="predicted"/>
<feature type="transmembrane region" description="Helical" evidence="11">
    <location>
        <begin position="990"/>
        <end position="1014"/>
    </location>
</feature>
<dbReference type="Pfam" id="PF01403">
    <property type="entry name" value="Sema"/>
    <property type="match status" value="1"/>
</dbReference>
<dbReference type="Gene3D" id="3.30.1680.10">
    <property type="entry name" value="ligand-binding face of the semaphorins, domain 2"/>
    <property type="match status" value="1"/>
</dbReference>
<protein>
    <recommendedName>
        <fullName evidence="13">Sema domain-containing protein</fullName>
    </recommendedName>
</protein>
<evidence type="ECO:0000256" key="10">
    <source>
        <dbReference type="SAM" id="MobiDB-lite"/>
    </source>
</evidence>
<dbReference type="GO" id="GO:0030335">
    <property type="term" value="P:positive regulation of cell migration"/>
    <property type="evidence" value="ECO:0007669"/>
    <property type="project" value="TreeGrafter"/>
</dbReference>
<evidence type="ECO:0000256" key="5">
    <source>
        <dbReference type="ARBA" id="ARBA00022902"/>
    </source>
</evidence>
<dbReference type="GO" id="GO:0007411">
    <property type="term" value="P:axon guidance"/>
    <property type="evidence" value="ECO:0007669"/>
    <property type="project" value="TreeGrafter"/>
</dbReference>
<dbReference type="InterPro" id="IPR036352">
    <property type="entry name" value="Semap_dom_sf"/>
</dbReference>
<evidence type="ECO:0000256" key="8">
    <source>
        <dbReference type="ARBA" id="ARBA00023180"/>
    </source>
</evidence>
<evidence type="ECO:0000259" key="13">
    <source>
        <dbReference type="PROSITE" id="PS51004"/>
    </source>
</evidence>
<keyword evidence="2 11" id="KW-0812">Transmembrane</keyword>
<keyword evidence="3" id="KW-0677">Repeat</keyword>
<dbReference type="Gene3D" id="2.20.100.10">
    <property type="entry name" value="Thrombospondin type-1 (TSP1) repeat"/>
    <property type="match status" value="6"/>
</dbReference>
<gene>
    <name evidence="14" type="ORF">ONE63_003084</name>
</gene>
<dbReference type="InterPro" id="IPR027231">
    <property type="entry name" value="Semaphorin"/>
</dbReference>
<feature type="region of interest" description="Disordered" evidence="10">
    <location>
        <begin position="1049"/>
        <end position="1090"/>
    </location>
</feature>
<keyword evidence="11" id="KW-0472">Membrane</keyword>
<accession>A0AAV7X6Z6</accession>
<dbReference type="SUPFAM" id="SSF101912">
    <property type="entry name" value="Sema domain"/>
    <property type="match status" value="1"/>
</dbReference>
<dbReference type="PANTHER" id="PTHR11036:SF79">
    <property type="entry name" value="SEMAPHORIN 5C, ISOFORM A"/>
    <property type="match status" value="1"/>
</dbReference>
<dbReference type="SMART" id="SM00423">
    <property type="entry name" value="PSI"/>
    <property type="match status" value="1"/>
</dbReference>
<dbReference type="SUPFAM" id="SSF103575">
    <property type="entry name" value="Plexin repeat"/>
    <property type="match status" value="1"/>
</dbReference>
<evidence type="ECO:0000256" key="3">
    <source>
        <dbReference type="ARBA" id="ARBA00022737"/>
    </source>
</evidence>
<dbReference type="Gene3D" id="2.130.10.10">
    <property type="entry name" value="YVTN repeat-like/Quinoprotein amine dehydrogenase"/>
    <property type="match status" value="1"/>
</dbReference>